<accession>A0A4C1W0N3</accession>
<keyword evidence="1" id="KW-0547">Nucleotide-binding</keyword>
<evidence type="ECO:0000259" key="3">
    <source>
        <dbReference type="Pfam" id="PF05970"/>
    </source>
</evidence>
<dbReference type="EC" id="5.6.2.3" evidence="1"/>
<proteinExistence type="inferred from homology"/>
<protein>
    <recommendedName>
        <fullName evidence="1">ATP-dependent DNA helicase</fullName>
        <ecNumber evidence="1">5.6.2.3</ecNumber>
    </recommendedName>
</protein>
<comment type="catalytic activity">
    <reaction evidence="1">
        <text>ATP + H2O = ADP + phosphate + H(+)</text>
        <dbReference type="Rhea" id="RHEA:13065"/>
        <dbReference type="ChEBI" id="CHEBI:15377"/>
        <dbReference type="ChEBI" id="CHEBI:15378"/>
        <dbReference type="ChEBI" id="CHEBI:30616"/>
        <dbReference type="ChEBI" id="CHEBI:43474"/>
        <dbReference type="ChEBI" id="CHEBI:456216"/>
        <dbReference type="EC" id="5.6.2.3"/>
    </reaction>
</comment>
<dbReference type="GO" id="GO:0005524">
    <property type="term" value="F:ATP binding"/>
    <property type="evidence" value="ECO:0007669"/>
    <property type="project" value="UniProtKB-KW"/>
</dbReference>
<dbReference type="GO" id="GO:0000723">
    <property type="term" value="P:telomere maintenance"/>
    <property type="evidence" value="ECO:0007669"/>
    <property type="project" value="InterPro"/>
</dbReference>
<dbReference type="InterPro" id="IPR027417">
    <property type="entry name" value="P-loop_NTPase"/>
</dbReference>
<name>A0A4C1W0N3_EUMVA</name>
<keyword evidence="1" id="KW-0227">DNA damage</keyword>
<keyword evidence="1" id="KW-0234">DNA repair</keyword>
<dbReference type="OrthoDB" id="71166at2759"/>
<feature type="compositionally biased region" description="Basic residues" evidence="2">
    <location>
        <begin position="131"/>
        <end position="141"/>
    </location>
</feature>
<gene>
    <name evidence="4" type="ORF">EVAR_85223_1</name>
</gene>
<dbReference type="EMBL" id="BGZK01000446">
    <property type="protein sequence ID" value="GBP44069.1"/>
    <property type="molecule type" value="Genomic_DNA"/>
</dbReference>
<feature type="domain" description="DNA helicase Pif1-like DEAD-box helicase" evidence="3">
    <location>
        <begin position="330"/>
        <end position="411"/>
    </location>
</feature>
<dbReference type="AlphaFoldDB" id="A0A4C1W0N3"/>
<evidence type="ECO:0000256" key="2">
    <source>
        <dbReference type="SAM" id="MobiDB-lite"/>
    </source>
</evidence>
<comment type="cofactor">
    <cofactor evidence="1">
        <name>Mg(2+)</name>
        <dbReference type="ChEBI" id="CHEBI:18420"/>
    </cofactor>
</comment>
<organism evidence="4 5">
    <name type="scientific">Eumeta variegata</name>
    <name type="common">Bagworm moth</name>
    <name type="synonym">Eumeta japonica</name>
    <dbReference type="NCBI Taxonomy" id="151549"/>
    <lineage>
        <taxon>Eukaryota</taxon>
        <taxon>Metazoa</taxon>
        <taxon>Ecdysozoa</taxon>
        <taxon>Arthropoda</taxon>
        <taxon>Hexapoda</taxon>
        <taxon>Insecta</taxon>
        <taxon>Pterygota</taxon>
        <taxon>Neoptera</taxon>
        <taxon>Endopterygota</taxon>
        <taxon>Lepidoptera</taxon>
        <taxon>Glossata</taxon>
        <taxon>Ditrysia</taxon>
        <taxon>Tineoidea</taxon>
        <taxon>Psychidae</taxon>
        <taxon>Oiketicinae</taxon>
        <taxon>Eumeta</taxon>
    </lineage>
</organism>
<dbReference type="GO" id="GO:0043139">
    <property type="term" value="F:5'-3' DNA helicase activity"/>
    <property type="evidence" value="ECO:0007669"/>
    <property type="project" value="UniProtKB-EC"/>
</dbReference>
<dbReference type="GO" id="GO:0006310">
    <property type="term" value="P:DNA recombination"/>
    <property type="evidence" value="ECO:0007669"/>
    <property type="project" value="UniProtKB-KW"/>
</dbReference>
<feature type="region of interest" description="Disordered" evidence="2">
    <location>
        <begin position="1"/>
        <end position="25"/>
    </location>
</feature>
<dbReference type="GO" id="GO:0006281">
    <property type="term" value="P:DNA repair"/>
    <property type="evidence" value="ECO:0007669"/>
    <property type="project" value="UniProtKB-KW"/>
</dbReference>
<dbReference type="Proteomes" id="UP000299102">
    <property type="component" value="Unassembled WGS sequence"/>
</dbReference>
<feature type="region of interest" description="Disordered" evidence="2">
    <location>
        <begin position="280"/>
        <end position="303"/>
    </location>
</feature>
<dbReference type="PANTHER" id="PTHR10492">
    <property type="match status" value="1"/>
</dbReference>
<dbReference type="InterPro" id="IPR010285">
    <property type="entry name" value="DNA_helicase_pif1-like_DEAD"/>
</dbReference>
<dbReference type="Gene3D" id="3.40.50.300">
    <property type="entry name" value="P-loop containing nucleotide triphosphate hydrolases"/>
    <property type="match status" value="1"/>
</dbReference>
<dbReference type="SUPFAM" id="SSF52540">
    <property type="entry name" value="P-loop containing nucleoside triphosphate hydrolases"/>
    <property type="match status" value="1"/>
</dbReference>
<comment type="caution">
    <text evidence="4">The sequence shown here is derived from an EMBL/GenBank/DDBJ whole genome shotgun (WGS) entry which is preliminary data.</text>
</comment>
<evidence type="ECO:0000256" key="1">
    <source>
        <dbReference type="RuleBase" id="RU363044"/>
    </source>
</evidence>
<reference evidence="4 5" key="1">
    <citation type="journal article" date="2019" name="Commun. Biol.">
        <title>The bagworm genome reveals a unique fibroin gene that provides high tensile strength.</title>
        <authorList>
            <person name="Kono N."/>
            <person name="Nakamura H."/>
            <person name="Ohtoshi R."/>
            <person name="Tomita M."/>
            <person name="Numata K."/>
            <person name="Arakawa K."/>
        </authorList>
    </citation>
    <scope>NUCLEOTIDE SEQUENCE [LARGE SCALE GENOMIC DNA]</scope>
</reference>
<keyword evidence="5" id="KW-1185">Reference proteome</keyword>
<dbReference type="PANTHER" id="PTHR10492:SF57">
    <property type="entry name" value="ATP-DEPENDENT DNA HELICASE"/>
    <property type="match status" value="1"/>
</dbReference>
<dbReference type="Pfam" id="PF05970">
    <property type="entry name" value="PIF1"/>
    <property type="match status" value="1"/>
</dbReference>
<feature type="region of interest" description="Disordered" evidence="2">
    <location>
        <begin position="122"/>
        <end position="156"/>
    </location>
</feature>
<sequence length="470" mass="52385">MQENIHDLEENVTSHENEEENYQTPEQMKEDFISNVDHLNTGTPSQPETSVINITKHIAQESPTRKHLQPISPAFASAIIWPSESPIKGNQKRRKKVPLPDAVNSSEWMQYWNEKENIKKEQEEKKALKAANRKMSKKNKKKETGSDEEIPAAPRKMRRLRIDSASDSDDDNVPLIVHKSLEVTAKPKKGDYVIVRYEGAYFPGAVENTDGDLYEISTMTFSTGNTFRWPEQCDKIWYQKDAVEESIAVPTLANSRDSIIEESERYEPITGSLSSDLARQIRQSGSTNPKRQKSSCRSWSRSRSNSRLNASFIPRSGAGIPGYDQKQSLREVCGTLMKAVDDGNGALFFLNAPDGTGKTFLMALISAAIRARSDIAVAVASSSIAATLLKGCRTAHSALKFPLNLQTIKQPTYSTVDCHQAIEKDLQSMKKMIGCNADTLKHTTVEQDAAAKTLDCSILEHVNPATERLV</sequence>
<keyword evidence="1" id="KW-0067">ATP-binding</keyword>
<feature type="compositionally biased region" description="Polar residues" evidence="2">
    <location>
        <begin position="280"/>
        <end position="289"/>
    </location>
</feature>
<evidence type="ECO:0000313" key="4">
    <source>
        <dbReference type="EMBL" id="GBP44069.1"/>
    </source>
</evidence>
<keyword evidence="1" id="KW-0378">Hydrolase</keyword>
<comment type="similarity">
    <text evidence="1">Belongs to the helicase family.</text>
</comment>
<keyword evidence="1" id="KW-0347">Helicase</keyword>
<keyword evidence="1" id="KW-0233">DNA recombination</keyword>
<feature type="compositionally biased region" description="Basic and acidic residues" evidence="2">
    <location>
        <begin position="1"/>
        <end position="16"/>
    </location>
</feature>
<evidence type="ECO:0000313" key="5">
    <source>
        <dbReference type="Proteomes" id="UP000299102"/>
    </source>
</evidence>
<dbReference type="GO" id="GO:0016887">
    <property type="term" value="F:ATP hydrolysis activity"/>
    <property type="evidence" value="ECO:0007669"/>
    <property type="project" value="RHEA"/>
</dbReference>